<name>A0A7J6MR31_PERCH</name>
<comment type="caution">
    <text evidence="2">The sequence shown here is derived from an EMBL/GenBank/DDBJ whole genome shotgun (WGS) entry which is preliminary data.</text>
</comment>
<dbReference type="Proteomes" id="UP000591131">
    <property type="component" value="Unassembled WGS sequence"/>
</dbReference>
<feature type="compositionally biased region" description="Low complexity" evidence="1">
    <location>
        <begin position="171"/>
        <end position="186"/>
    </location>
</feature>
<organism evidence="2 3">
    <name type="scientific">Perkinsus chesapeaki</name>
    <name type="common">Clam parasite</name>
    <name type="synonym">Perkinsus andrewsi</name>
    <dbReference type="NCBI Taxonomy" id="330153"/>
    <lineage>
        <taxon>Eukaryota</taxon>
        <taxon>Sar</taxon>
        <taxon>Alveolata</taxon>
        <taxon>Perkinsozoa</taxon>
        <taxon>Perkinsea</taxon>
        <taxon>Perkinsida</taxon>
        <taxon>Perkinsidae</taxon>
        <taxon>Perkinsus</taxon>
    </lineage>
</organism>
<evidence type="ECO:0000313" key="2">
    <source>
        <dbReference type="EMBL" id="KAF4674025.1"/>
    </source>
</evidence>
<dbReference type="OrthoDB" id="10444159at2759"/>
<feature type="compositionally biased region" description="Polar residues" evidence="1">
    <location>
        <begin position="267"/>
        <end position="280"/>
    </location>
</feature>
<feature type="region of interest" description="Disordered" evidence="1">
    <location>
        <begin position="156"/>
        <end position="281"/>
    </location>
</feature>
<reference evidence="2 3" key="1">
    <citation type="submission" date="2020-04" db="EMBL/GenBank/DDBJ databases">
        <title>Perkinsus chesapeaki whole genome sequence.</title>
        <authorList>
            <person name="Bogema D.R."/>
        </authorList>
    </citation>
    <scope>NUCLEOTIDE SEQUENCE [LARGE SCALE GENOMIC DNA]</scope>
    <source>
        <strain evidence="2">ATCC PRA-425</strain>
    </source>
</reference>
<feature type="compositionally biased region" description="Basic and acidic residues" evidence="1">
    <location>
        <begin position="244"/>
        <end position="262"/>
    </location>
</feature>
<gene>
    <name evidence="2" type="ORF">FOL47_009816</name>
</gene>
<protein>
    <submittedName>
        <fullName evidence="2">Uncharacterized protein</fullName>
    </submittedName>
</protein>
<evidence type="ECO:0000256" key="1">
    <source>
        <dbReference type="SAM" id="MobiDB-lite"/>
    </source>
</evidence>
<proteinExistence type="predicted"/>
<evidence type="ECO:0000313" key="3">
    <source>
        <dbReference type="Proteomes" id="UP000591131"/>
    </source>
</evidence>
<feature type="region of interest" description="Disordered" evidence="1">
    <location>
        <begin position="79"/>
        <end position="98"/>
    </location>
</feature>
<feature type="compositionally biased region" description="Low complexity" evidence="1">
    <location>
        <begin position="79"/>
        <end position="93"/>
    </location>
</feature>
<feature type="region of interest" description="Disordered" evidence="1">
    <location>
        <begin position="16"/>
        <end position="41"/>
    </location>
</feature>
<accession>A0A7J6MR31</accession>
<keyword evidence="3" id="KW-1185">Reference proteome</keyword>
<dbReference type="EMBL" id="JAAPAO010000071">
    <property type="protein sequence ID" value="KAF4674025.1"/>
    <property type="molecule type" value="Genomic_DNA"/>
</dbReference>
<sequence>MSAIRHRREVFGKVASEFSTSPPSSWHDARESDLENFSPLPSNRLRETVLPTARPRRQSYGIGQHCIVADEELSTRLSSRSSPLSFSQSLGKSTTGRFRESRLSDEGLGVNPGDALKECHDEVEAEREPEDSTALELPGDMFRPVHALDMGAGTGGVPWLSPARRRQRTAGRISSTSSGGPITTWGMLRTPGATGHRIVRLNDEDRDDSDSDIHNDSEEEEVPNEKPSPDKPIQSTLLPPSTPEMKHVDTAAENDNKSDSEARQVNVRRTTTDQSKSQPVGQVVKAAAEEARQSAYTDLGGSQRSNVVIRRWITPPTRAVRSQTLQSNFTTMTPPVLFPQYRLFSPIAPQAPTYAFTPPTGLASRPAPLQITQSVPLRRYQSPVRFRNKYDNKTWDS</sequence>
<dbReference type="AlphaFoldDB" id="A0A7J6MR31"/>